<dbReference type="Gene3D" id="1.10.150.290">
    <property type="entry name" value="S-adenosyl-L-methionine-dependent methyltransferases"/>
    <property type="match status" value="1"/>
</dbReference>
<dbReference type="GO" id="GO:0032259">
    <property type="term" value="P:methylation"/>
    <property type="evidence" value="ECO:0007669"/>
    <property type="project" value="UniProtKB-KW"/>
</dbReference>
<dbReference type="CDD" id="cd02440">
    <property type="entry name" value="AdoMet_MTases"/>
    <property type="match status" value="1"/>
</dbReference>
<dbReference type="Proteomes" id="UP000038010">
    <property type="component" value="Unassembled WGS sequence"/>
</dbReference>
<evidence type="ECO:0000313" key="4">
    <source>
        <dbReference type="EMBL" id="KPI34867.1"/>
    </source>
</evidence>
<dbReference type="AlphaFoldDB" id="A0A0N1NW88"/>
<name>A0A0N1NW88_9EURO</name>
<keyword evidence="5" id="KW-1185">Reference proteome</keyword>
<keyword evidence="1 4" id="KW-0489">Methyltransferase</keyword>
<dbReference type="GeneID" id="28734101"/>
<dbReference type="InterPro" id="IPR023149">
    <property type="entry name" value="Trans_acon_MeTrfase_C"/>
</dbReference>
<dbReference type="SUPFAM" id="SSF53335">
    <property type="entry name" value="S-adenosyl-L-methionine-dependent methyltransferases"/>
    <property type="match status" value="1"/>
</dbReference>
<dbReference type="OrthoDB" id="66144at2759"/>
<comment type="caution">
    <text evidence="4">The sequence shown here is derived from an EMBL/GenBank/DDBJ whole genome shotgun (WGS) entry which is preliminary data.</text>
</comment>
<evidence type="ECO:0000313" key="5">
    <source>
        <dbReference type="Proteomes" id="UP000038010"/>
    </source>
</evidence>
<feature type="domain" description="Methyltransferase" evidence="3">
    <location>
        <begin position="52"/>
        <end position="146"/>
    </location>
</feature>
<dbReference type="Pfam" id="PF13649">
    <property type="entry name" value="Methyltransf_25"/>
    <property type="match status" value="1"/>
</dbReference>
<protein>
    <submittedName>
        <fullName evidence="4">Trans-aconitate 2-methyltransferase</fullName>
    </submittedName>
</protein>
<dbReference type="PANTHER" id="PTHR43861">
    <property type="entry name" value="TRANS-ACONITATE 2-METHYLTRANSFERASE-RELATED"/>
    <property type="match status" value="1"/>
</dbReference>
<accession>A0A0N1NW88</accession>
<dbReference type="PANTHER" id="PTHR43861:SF1">
    <property type="entry name" value="TRANS-ACONITATE 2-METHYLTRANSFERASE"/>
    <property type="match status" value="1"/>
</dbReference>
<dbReference type="EMBL" id="LFJN01000048">
    <property type="protein sequence ID" value="KPI34867.1"/>
    <property type="molecule type" value="Genomic_DNA"/>
</dbReference>
<dbReference type="Gene3D" id="3.40.50.150">
    <property type="entry name" value="Vaccinia Virus protein VP39"/>
    <property type="match status" value="1"/>
</dbReference>
<sequence length="279" mass="31777">MSSATIQQASRTTAQSPPDWEAARYLAFERERTRPARDLLAQVPPELHPRRVVDLGCGPGNSSALLAERYPEAHVTGVDTSPNMLEKARAALPNITFQLGDLRKYSPPAEDGPVDLYYSNATFQWLSVDERIPAIRRYLDLLPPGGCFAVQVPNNFNEPSHKMMREVAIQEPFRQQYGANMPGNRGFPTPSELYDAFKPHCQTVDIWHTIYEHKLASHQAIVDWVATTGLRPYMEPLVDEEQRREFVERYLELLRPEYPTLVDGGVLLRFPRLFVVMTK</sequence>
<dbReference type="NCBIfam" id="NF002463">
    <property type="entry name" value="PRK01683.1"/>
    <property type="match status" value="1"/>
</dbReference>
<dbReference type="InterPro" id="IPR041698">
    <property type="entry name" value="Methyltransf_25"/>
</dbReference>
<proteinExistence type="predicted"/>
<evidence type="ECO:0000256" key="1">
    <source>
        <dbReference type="ARBA" id="ARBA00022603"/>
    </source>
</evidence>
<organism evidence="4 5">
    <name type="scientific">Cyphellophora attinorum</name>
    <dbReference type="NCBI Taxonomy" id="1664694"/>
    <lineage>
        <taxon>Eukaryota</taxon>
        <taxon>Fungi</taxon>
        <taxon>Dikarya</taxon>
        <taxon>Ascomycota</taxon>
        <taxon>Pezizomycotina</taxon>
        <taxon>Eurotiomycetes</taxon>
        <taxon>Chaetothyriomycetidae</taxon>
        <taxon>Chaetothyriales</taxon>
        <taxon>Cyphellophoraceae</taxon>
        <taxon>Cyphellophora</taxon>
    </lineage>
</organism>
<reference evidence="4 5" key="1">
    <citation type="submission" date="2015-06" db="EMBL/GenBank/DDBJ databases">
        <title>Draft genome of the ant-associated black yeast Phialophora attae CBS 131958.</title>
        <authorList>
            <person name="Moreno L.F."/>
            <person name="Stielow B.J."/>
            <person name="de Hoog S."/>
            <person name="Vicente V.A."/>
            <person name="Weiss V.A."/>
            <person name="de Vries M."/>
            <person name="Cruz L.M."/>
            <person name="Souza E.M."/>
        </authorList>
    </citation>
    <scope>NUCLEOTIDE SEQUENCE [LARGE SCALE GENOMIC DNA]</scope>
    <source>
        <strain evidence="4 5">CBS 131958</strain>
    </source>
</reference>
<dbReference type="GO" id="GO:0030798">
    <property type="term" value="F:trans-aconitate 2-methyltransferase activity"/>
    <property type="evidence" value="ECO:0007669"/>
    <property type="project" value="InterPro"/>
</dbReference>
<dbReference type="STRING" id="1664694.A0A0N1NW88"/>
<keyword evidence="2 4" id="KW-0808">Transferase</keyword>
<gene>
    <name evidence="4" type="ORF">AB675_2265</name>
</gene>
<dbReference type="VEuPathDB" id="FungiDB:AB675_2265"/>
<evidence type="ECO:0000259" key="3">
    <source>
        <dbReference type="Pfam" id="PF13649"/>
    </source>
</evidence>
<evidence type="ECO:0000256" key="2">
    <source>
        <dbReference type="ARBA" id="ARBA00022679"/>
    </source>
</evidence>
<dbReference type="RefSeq" id="XP_017994830.1">
    <property type="nucleotide sequence ID" value="XM_018142221.1"/>
</dbReference>
<dbReference type="InterPro" id="IPR029063">
    <property type="entry name" value="SAM-dependent_MTases_sf"/>
</dbReference>